<reference evidence="1 2" key="1">
    <citation type="journal article" date="2013" name="Genome Announc.">
        <title>Complete Genome Sequence of Glaciecola psychrophila Strain 170T.</title>
        <authorList>
            <person name="Yin J."/>
            <person name="Chen J."/>
            <person name="Liu G."/>
            <person name="Yu Y."/>
            <person name="Song L."/>
            <person name="Wang X."/>
            <person name="Qu X."/>
        </authorList>
    </citation>
    <scope>NUCLEOTIDE SEQUENCE [LARGE SCALE GENOMIC DNA]</scope>
    <source>
        <strain evidence="1 2">170</strain>
    </source>
</reference>
<dbReference type="OrthoDB" id="6388911at2"/>
<evidence type="ECO:0008006" key="3">
    <source>
        <dbReference type="Google" id="ProtNLM"/>
    </source>
</evidence>
<dbReference type="EMBL" id="CP003837">
    <property type="protein sequence ID" value="AGH42591.1"/>
    <property type="molecule type" value="Genomic_DNA"/>
</dbReference>
<dbReference type="AlphaFoldDB" id="K6YTJ6"/>
<dbReference type="HOGENOM" id="CLU_171582_1_0_6"/>
<evidence type="ECO:0000313" key="1">
    <source>
        <dbReference type="EMBL" id="AGH42591.1"/>
    </source>
</evidence>
<keyword evidence="2" id="KW-1185">Reference proteome</keyword>
<dbReference type="PATRIC" id="fig|1129794.4.peg.475"/>
<sequence>MDISGASSSSVSSTLEIKSLQLAKSQQKIEGQATLELLEAAVAPQTSSANSAIGSNIDIFV</sequence>
<dbReference type="KEGG" id="gps:C427_0481"/>
<name>K6YTJ6_9ALTE</name>
<dbReference type="Proteomes" id="UP000011864">
    <property type="component" value="Chromosome"/>
</dbReference>
<organism evidence="1 2">
    <name type="scientific">Paraglaciecola psychrophila 170</name>
    <dbReference type="NCBI Taxonomy" id="1129794"/>
    <lineage>
        <taxon>Bacteria</taxon>
        <taxon>Pseudomonadati</taxon>
        <taxon>Pseudomonadota</taxon>
        <taxon>Gammaproteobacteria</taxon>
        <taxon>Alteromonadales</taxon>
        <taxon>Alteromonadaceae</taxon>
        <taxon>Paraglaciecola</taxon>
    </lineage>
</organism>
<gene>
    <name evidence="1" type="ORF">C427_0481</name>
</gene>
<accession>K6YTJ6</accession>
<protein>
    <recommendedName>
        <fullName evidence="3">Motility protein</fullName>
    </recommendedName>
</protein>
<proteinExistence type="predicted"/>
<dbReference type="RefSeq" id="WP_007635138.1">
    <property type="nucleotide sequence ID" value="NC_020514.1"/>
</dbReference>
<evidence type="ECO:0000313" key="2">
    <source>
        <dbReference type="Proteomes" id="UP000011864"/>
    </source>
</evidence>